<dbReference type="AlphaFoldDB" id="A0A9R1VL65"/>
<comment type="caution">
    <text evidence="1">The sequence shown here is derived from an EMBL/GenBank/DDBJ whole genome shotgun (WGS) entry which is preliminary data.</text>
</comment>
<dbReference type="PANTHER" id="PTHR48475:SF2">
    <property type="entry name" value="RIBONUCLEASE H"/>
    <property type="match status" value="1"/>
</dbReference>
<dbReference type="Proteomes" id="UP000235145">
    <property type="component" value="Unassembled WGS sequence"/>
</dbReference>
<evidence type="ECO:0000313" key="2">
    <source>
        <dbReference type="Proteomes" id="UP000235145"/>
    </source>
</evidence>
<dbReference type="EMBL" id="NBSK02000005">
    <property type="protein sequence ID" value="KAJ0207314.1"/>
    <property type="molecule type" value="Genomic_DNA"/>
</dbReference>
<dbReference type="PANTHER" id="PTHR48475">
    <property type="entry name" value="RIBONUCLEASE H"/>
    <property type="match status" value="1"/>
</dbReference>
<proteinExistence type="predicted"/>
<gene>
    <name evidence="1" type="ORF">LSAT_V11C500251020</name>
</gene>
<keyword evidence="2" id="KW-1185">Reference proteome</keyword>
<accession>A0A9R1VL65</accession>
<reference evidence="1 2" key="1">
    <citation type="journal article" date="2017" name="Nat. Commun.">
        <title>Genome assembly with in vitro proximity ligation data and whole-genome triplication in lettuce.</title>
        <authorList>
            <person name="Reyes-Chin-Wo S."/>
            <person name="Wang Z."/>
            <person name="Yang X."/>
            <person name="Kozik A."/>
            <person name="Arikit S."/>
            <person name="Song C."/>
            <person name="Xia L."/>
            <person name="Froenicke L."/>
            <person name="Lavelle D.O."/>
            <person name="Truco M.J."/>
            <person name="Xia R."/>
            <person name="Zhu S."/>
            <person name="Xu C."/>
            <person name="Xu H."/>
            <person name="Xu X."/>
            <person name="Cox K."/>
            <person name="Korf I."/>
            <person name="Meyers B.C."/>
            <person name="Michelmore R.W."/>
        </authorList>
    </citation>
    <scope>NUCLEOTIDE SEQUENCE [LARGE SCALE GENOMIC DNA]</scope>
    <source>
        <strain evidence="2">cv. Salinas</strain>
        <tissue evidence="1">Seedlings</tissue>
    </source>
</reference>
<sequence>MLRPEKSERLAKWAIEMGEHDINYHPLIGIKAQTLVDFLAEIPYTLREITKVVSADPLEPEASKDVWELHTDDAANKEGSGVGLILKNPRGMK</sequence>
<name>A0A9R1VL65_LACSA</name>
<protein>
    <submittedName>
        <fullName evidence="1">Uncharacterized protein</fullName>
    </submittedName>
</protein>
<evidence type="ECO:0000313" key="1">
    <source>
        <dbReference type="EMBL" id="KAJ0207314.1"/>
    </source>
</evidence>
<organism evidence="1 2">
    <name type="scientific">Lactuca sativa</name>
    <name type="common">Garden lettuce</name>
    <dbReference type="NCBI Taxonomy" id="4236"/>
    <lineage>
        <taxon>Eukaryota</taxon>
        <taxon>Viridiplantae</taxon>
        <taxon>Streptophyta</taxon>
        <taxon>Embryophyta</taxon>
        <taxon>Tracheophyta</taxon>
        <taxon>Spermatophyta</taxon>
        <taxon>Magnoliopsida</taxon>
        <taxon>eudicotyledons</taxon>
        <taxon>Gunneridae</taxon>
        <taxon>Pentapetalae</taxon>
        <taxon>asterids</taxon>
        <taxon>campanulids</taxon>
        <taxon>Asterales</taxon>
        <taxon>Asteraceae</taxon>
        <taxon>Cichorioideae</taxon>
        <taxon>Cichorieae</taxon>
        <taxon>Lactucinae</taxon>
        <taxon>Lactuca</taxon>
    </lineage>
</organism>